<evidence type="ECO:0000313" key="3">
    <source>
        <dbReference type="Proteomes" id="UP000635606"/>
    </source>
</evidence>
<name>A0A8J4E8G5_9ACTN</name>
<dbReference type="EMBL" id="BOPH01000016">
    <property type="protein sequence ID" value="GIJ66145.1"/>
    <property type="molecule type" value="Genomic_DNA"/>
</dbReference>
<dbReference type="Gene3D" id="2.130.10.10">
    <property type="entry name" value="YVTN repeat-like/Quinoprotein amine dehydrogenase"/>
    <property type="match status" value="1"/>
</dbReference>
<dbReference type="SUPFAM" id="SSF110296">
    <property type="entry name" value="Oligoxyloglucan reducing end-specific cellobiohydrolase"/>
    <property type="match status" value="1"/>
</dbReference>
<reference evidence="2" key="1">
    <citation type="submission" date="2021-01" db="EMBL/GenBank/DDBJ databases">
        <title>Whole genome shotgun sequence of Virgisporangium ochraceum NBRC 16418.</title>
        <authorList>
            <person name="Komaki H."/>
            <person name="Tamura T."/>
        </authorList>
    </citation>
    <scope>NUCLEOTIDE SEQUENCE</scope>
    <source>
        <strain evidence="2">NBRC 16418</strain>
    </source>
</reference>
<comment type="caution">
    <text evidence="2">The sequence shown here is derived from an EMBL/GenBank/DDBJ whole genome shotgun (WGS) entry which is preliminary data.</text>
</comment>
<dbReference type="AlphaFoldDB" id="A0A8J4E8G5"/>
<proteinExistence type="predicted"/>
<gene>
    <name evidence="2" type="ORF">Voc01_010620</name>
</gene>
<evidence type="ECO:0000256" key="1">
    <source>
        <dbReference type="SAM" id="MobiDB-lite"/>
    </source>
</evidence>
<protein>
    <submittedName>
        <fullName evidence="2">Uncharacterized protein</fullName>
    </submittedName>
</protein>
<evidence type="ECO:0000313" key="2">
    <source>
        <dbReference type="EMBL" id="GIJ66145.1"/>
    </source>
</evidence>
<dbReference type="RefSeq" id="WP_203926137.1">
    <property type="nucleotide sequence ID" value="NZ_BOPH01000016.1"/>
</dbReference>
<dbReference type="PROSITE" id="PS51257">
    <property type="entry name" value="PROKAR_LIPOPROTEIN"/>
    <property type="match status" value="1"/>
</dbReference>
<feature type="region of interest" description="Disordered" evidence="1">
    <location>
        <begin position="31"/>
        <end position="50"/>
    </location>
</feature>
<dbReference type="InterPro" id="IPR015943">
    <property type="entry name" value="WD40/YVTN_repeat-like_dom_sf"/>
</dbReference>
<accession>A0A8J4E8G5</accession>
<sequence>MSDRLPLRRTVAVVAAAVVVLASGACGPKKKPIDDARERGSAASAGPVERHSELTVREGLRPQVLEFANAYTGYVLFSGCSQECRGALFVTFDGGQSWVERTLPFERAEAARLWLVDADTIIVASQPLGWFRSSDAGRTFVRGGDGEPAPAEYLRGPGVGCVDQQQECTPVLLMDGRPAPTQPPLDGGLRGVDRAPDGTLLAVAASGTSVAAAASRDDGRSWAPLGEPVTVPAADSVRLSVSPDGRDVWLVANGTDTLSAYRWDEGEWREVKRGIALPTRLGGAVALGGGVLAVACSRFSYLHFDGHFHHSDRPMNAVSVRRLGDGTVLTSVAPWDVWLGSGSGGIRVWNRVTVDARWR</sequence>
<feature type="compositionally biased region" description="Basic and acidic residues" evidence="1">
    <location>
        <begin position="31"/>
        <end position="40"/>
    </location>
</feature>
<dbReference type="Proteomes" id="UP000635606">
    <property type="component" value="Unassembled WGS sequence"/>
</dbReference>
<keyword evidence="3" id="KW-1185">Reference proteome</keyword>
<organism evidence="2 3">
    <name type="scientific">Virgisporangium ochraceum</name>
    <dbReference type="NCBI Taxonomy" id="65505"/>
    <lineage>
        <taxon>Bacteria</taxon>
        <taxon>Bacillati</taxon>
        <taxon>Actinomycetota</taxon>
        <taxon>Actinomycetes</taxon>
        <taxon>Micromonosporales</taxon>
        <taxon>Micromonosporaceae</taxon>
        <taxon>Virgisporangium</taxon>
    </lineage>
</organism>